<name>A0ABT6D932_9LACO</name>
<gene>
    <name evidence="2" type="ORF">NNA32_05090</name>
</gene>
<dbReference type="InterPro" id="IPR036165">
    <property type="entry name" value="YefM-like_sf"/>
</dbReference>
<proteinExistence type="inferred from homology"/>
<protein>
    <submittedName>
        <fullName evidence="2">Prevent-host-death family protein</fullName>
    </submittedName>
</protein>
<keyword evidence="3" id="KW-1185">Reference proteome</keyword>
<comment type="similarity">
    <text evidence="1">Belongs to the phD/YefM antitoxin family.</text>
</comment>
<reference evidence="2" key="1">
    <citation type="submission" date="2022-06" db="EMBL/GenBank/DDBJ databases">
        <title>Antifungal cultures and metabolites of lactic acid bacteria for use in dairy fermentations.</title>
        <authorList>
            <person name="Zhao Z."/>
            <person name="Gaenzle M."/>
        </authorList>
    </citation>
    <scope>NUCLEOTIDE SEQUENCE</scope>
    <source>
        <strain evidence="2">FUA3126</strain>
    </source>
</reference>
<comment type="caution">
    <text evidence="2">The sequence shown here is derived from an EMBL/GenBank/DDBJ whole genome shotgun (WGS) entry which is preliminary data.</text>
</comment>
<dbReference type="RefSeq" id="WP_178942989.1">
    <property type="nucleotide sequence ID" value="NZ_JAIWJG010000007.1"/>
</dbReference>
<evidence type="ECO:0000256" key="1">
    <source>
        <dbReference type="ARBA" id="ARBA00009981"/>
    </source>
</evidence>
<dbReference type="EMBL" id="JANDJP010000004">
    <property type="protein sequence ID" value="MDF9913623.1"/>
    <property type="molecule type" value="Genomic_DNA"/>
</dbReference>
<dbReference type="Proteomes" id="UP001152867">
    <property type="component" value="Unassembled WGS sequence"/>
</dbReference>
<accession>A0ABT6D932</accession>
<organism evidence="2 3">
    <name type="scientific">Furfurilactobacillus milii</name>
    <dbReference type="NCBI Taxonomy" id="2888272"/>
    <lineage>
        <taxon>Bacteria</taxon>
        <taxon>Bacillati</taxon>
        <taxon>Bacillota</taxon>
        <taxon>Bacilli</taxon>
        <taxon>Lactobacillales</taxon>
        <taxon>Lactobacillaceae</taxon>
        <taxon>Furfurilactobacillus</taxon>
    </lineage>
</organism>
<sequence>MKDSQTFPNRQPVSELQTYEKVLSQVSPGEPVFLTRDGEDAYVLLDFQDYTEQMTSLISKQLMAAIEESKKGKRYSIEEVRQELLGDETESSDVKITDELFDAHAEFMKRLEVK</sequence>
<evidence type="ECO:0000313" key="3">
    <source>
        <dbReference type="Proteomes" id="UP001152867"/>
    </source>
</evidence>
<dbReference type="SUPFAM" id="SSF143120">
    <property type="entry name" value="YefM-like"/>
    <property type="match status" value="1"/>
</dbReference>
<evidence type="ECO:0000313" key="2">
    <source>
        <dbReference type="EMBL" id="MDF9913623.1"/>
    </source>
</evidence>